<comment type="caution">
    <text evidence="3">The sequence shown here is derived from an EMBL/GenBank/DDBJ whole genome shotgun (WGS) entry which is preliminary data.</text>
</comment>
<name>A0ABU4WEF1_9BACT</name>
<dbReference type="SUPFAM" id="SSF52317">
    <property type="entry name" value="Class I glutamine amidotransferase-like"/>
    <property type="match status" value="1"/>
</dbReference>
<protein>
    <submittedName>
        <fullName evidence="3">ThuA domain-containing protein</fullName>
    </submittedName>
</protein>
<dbReference type="Pfam" id="PF06283">
    <property type="entry name" value="ThuA"/>
    <property type="match status" value="1"/>
</dbReference>
<dbReference type="Proteomes" id="UP001275932">
    <property type="component" value="Unassembled WGS sequence"/>
</dbReference>
<proteinExistence type="predicted"/>
<dbReference type="Gene3D" id="3.40.50.880">
    <property type="match status" value="1"/>
</dbReference>
<feature type="signal peptide" evidence="1">
    <location>
        <begin position="1"/>
        <end position="20"/>
    </location>
</feature>
<accession>A0ABU4WEF1</accession>
<keyword evidence="1" id="KW-0732">Signal</keyword>
<keyword evidence="4" id="KW-1185">Reference proteome</keyword>
<gene>
    <name evidence="3" type="ORF">MOX91_01890</name>
</gene>
<feature type="domain" description="ThuA-like" evidence="2">
    <location>
        <begin position="55"/>
        <end position="259"/>
    </location>
</feature>
<organism evidence="3 4">
    <name type="scientific">Intestinicryptomonas porci</name>
    <dbReference type="NCBI Taxonomy" id="2926320"/>
    <lineage>
        <taxon>Bacteria</taxon>
        <taxon>Pseudomonadati</taxon>
        <taxon>Verrucomicrobiota</taxon>
        <taxon>Opitutia</taxon>
        <taxon>Opitutales</taxon>
        <taxon>Intestinicryptomonaceae</taxon>
        <taxon>Intestinicryptomonas</taxon>
    </lineage>
</organism>
<evidence type="ECO:0000313" key="3">
    <source>
        <dbReference type="EMBL" id="MDX8414936.1"/>
    </source>
</evidence>
<reference evidence="3 4" key="1">
    <citation type="submission" date="2022-03" db="EMBL/GenBank/DDBJ databases">
        <title>Novel taxa within the pig intestine.</title>
        <authorList>
            <person name="Wylensek D."/>
            <person name="Bishof K."/>
            <person name="Afrizal A."/>
            <person name="Clavel T."/>
        </authorList>
    </citation>
    <scope>NUCLEOTIDE SEQUENCE [LARGE SCALE GENOMIC DNA]</scope>
    <source>
        <strain evidence="3 4">CLA-KB-P66</strain>
    </source>
</reference>
<dbReference type="InterPro" id="IPR029062">
    <property type="entry name" value="Class_I_gatase-like"/>
</dbReference>
<dbReference type="RefSeq" id="WP_370396383.1">
    <property type="nucleotide sequence ID" value="NZ_JALBUT010000002.1"/>
</dbReference>
<evidence type="ECO:0000256" key="1">
    <source>
        <dbReference type="SAM" id="SignalP"/>
    </source>
</evidence>
<evidence type="ECO:0000259" key="2">
    <source>
        <dbReference type="Pfam" id="PF06283"/>
    </source>
</evidence>
<dbReference type="EMBL" id="JALBUT010000002">
    <property type="protein sequence ID" value="MDX8414936.1"/>
    <property type="molecule type" value="Genomic_DNA"/>
</dbReference>
<feature type="chain" id="PRO_5046275340" evidence="1">
    <location>
        <begin position="21"/>
        <end position="310"/>
    </location>
</feature>
<evidence type="ECO:0000313" key="4">
    <source>
        <dbReference type="Proteomes" id="UP001275932"/>
    </source>
</evidence>
<sequence>MKILRTVLFFACSILCASCASQKKIAFGYGKSIHYWGDHENKIMCEILSDAANAAFGEKAFASAVNLDENADFESLKKYDAIYVIAEGEDHHPFKGKSGLIKSLNENGTSFAFVHYSTTPTKNDNEDAIKDAIGGVYETYFSVNPTFEAKFEKFAKHPVSNGVKPFVLTDEIYFNIRFKDGANIAHIAKTTPPDKVRKFMFGPHTGNKFVRENLGREETIAWAYENPNGTRGFGLTAGHAVWALKNPDFFKIMLNSSAWLAKIEVPENGFEAKTPSVEEIEKKITKEKRPDIIPYKERWQKQMSQWQSLD</sequence>
<dbReference type="InterPro" id="IPR029010">
    <property type="entry name" value="ThuA-like"/>
</dbReference>